<keyword evidence="2" id="KW-1185">Reference proteome</keyword>
<dbReference type="AlphaFoldDB" id="A0AA41R5R1"/>
<name>A0AA41R5R1_9BACT</name>
<dbReference type="RefSeq" id="WP_246911466.1">
    <property type="nucleotide sequence ID" value="NZ_JALJRB010000019.1"/>
</dbReference>
<proteinExistence type="predicted"/>
<evidence type="ECO:0000313" key="1">
    <source>
        <dbReference type="EMBL" id="MCJ8501948.1"/>
    </source>
</evidence>
<gene>
    <name evidence="1" type="ORF">MRX98_15300</name>
</gene>
<dbReference type="PANTHER" id="PTHR35866:SF1">
    <property type="entry name" value="YKGJ FAMILY CYSTEINE CLUSTER PROTEIN"/>
    <property type="match status" value="1"/>
</dbReference>
<dbReference type="InterPro" id="IPR005358">
    <property type="entry name" value="Puta_zinc/iron-chelating_dom"/>
</dbReference>
<reference evidence="1" key="1">
    <citation type="submission" date="2022-04" db="EMBL/GenBank/DDBJ databases">
        <title>Desulfatitalea alkaliphila sp. nov., a novel anaerobic sulfate-reducing bacterium isolated from terrestrial mud volcano, Taman Peninsula, Russia.</title>
        <authorList>
            <person name="Khomyakova M.A."/>
            <person name="Merkel A.Y."/>
            <person name="Slobodkin A.I."/>
        </authorList>
    </citation>
    <scope>NUCLEOTIDE SEQUENCE</scope>
    <source>
        <strain evidence="1">M08but</strain>
    </source>
</reference>
<organism evidence="1 2">
    <name type="scientific">Desulfatitalea alkaliphila</name>
    <dbReference type="NCBI Taxonomy" id="2929485"/>
    <lineage>
        <taxon>Bacteria</taxon>
        <taxon>Pseudomonadati</taxon>
        <taxon>Thermodesulfobacteriota</taxon>
        <taxon>Desulfobacteria</taxon>
        <taxon>Desulfobacterales</taxon>
        <taxon>Desulfosarcinaceae</taxon>
        <taxon>Desulfatitalea</taxon>
    </lineage>
</organism>
<protein>
    <submittedName>
        <fullName evidence="1">YkgJ family cysteine cluster protein</fullName>
    </submittedName>
</protein>
<dbReference type="Pfam" id="PF03692">
    <property type="entry name" value="CxxCxxCC"/>
    <property type="match status" value="1"/>
</dbReference>
<dbReference type="Proteomes" id="UP001165427">
    <property type="component" value="Unassembled WGS sequence"/>
</dbReference>
<dbReference type="PANTHER" id="PTHR35866">
    <property type="entry name" value="PUTATIVE-RELATED"/>
    <property type="match status" value="1"/>
</dbReference>
<evidence type="ECO:0000313" key="2">
    <source>
        <dbReference type="Proteomes" id="UP001165427"/>
    </source>
</evidence>
<comment type="caution">
    <text evidence="1">The sequence shown here is derived from an EMBL/GenBank/DDBJ whole genome shotgun (WGS) entry which is preliminary data.</text>
</comment>
<sequence length="134" mass="15088">MPSDATTVGDLFECTQCGECCKGYGGTYVTDADIRNIAAFLNMPAETVRRRYCTLSGGKPLLAQADNGYCVFWDRICTIHPVKPRMCRHWPFIAGVLIDPLNWRTMADSCPGIHPDVDEATLRRWVAKMMQEQK</sequence>
<dbReference type="EMBL" id="JALJRB010000019">
    <property type="protein sequence ID" value="MCJ8501948.1"/>
    <property type="molecule type" value="Genomic_DNA"/>
</dbReference>
<accession>A0AA41R5R1</accession>